<dbReference type="InterPro" id="IPR002068">
    <property type="entry name" value="A-crystallin/Hsp20_dom"/>
</dbReference>
<dbReference type="InterPro" id="IPR031107">
    <property type="entry name" value="Small_HSP"/>
</dbReference>
<organism evidence="5 6">
    <name type="scientific">Eucalyptus globulus</name>
    <name type="common">Tasmanian blue gum</name>
    <dbReference type="NCBI Taxonomy" id="34317"/>
    <lineage>
        <taxon>Eukaryota</taxon>
        <taxon>Viridiplantae</taxon>
        <taxon>Streptophyta</taxon>
        <taxon>Embryophyta</taxon>
        <taxon>Tracheophyta</taxon>
        <taxon>Spermatophyta</taxon>
        <taxon>Magnoliopsida</taxon>
        <taxon>eudicotyledons</taxon>
        <taxon>Gunneridae</taxon>
        <taxon>Pentapetalae</taxon>
        <taxon>rosids</taxon>
        <taxon>malvids</taxon>
        <taxon>Myrtales</taxon>
        <taxon>Myrtaceae</taxon>
        <taxon>Myrtoideae</taxon>
        <taxon>Eucalypteae</taxon>
        <taxon>Eucalyptus</taxon>
    </lineage>
</organism>
<dbReference type="Pfam" id="PF00011">
    <property type="entry name" value="HSP20"/>
    <property type="match status" value="1"/>
</dbReference>
<name>A0ABD3LK73_EUCGL</name>
<dbReference type="SUPFAM" id="SSF49764">
    <property type="entry name" value="HSP20-like chaperones"/>
    <property type="match status" value="1"/>
</dbReference>
<reference evidence="5 6" key="1">
    <citation type="submission" date="2024-11" db="EMBL/GenBank/DDBJ databases">
        <title>Chromosome-level genome assembly of Eucalyptus globulus Labill. provides insights into its genome evolution.</title>
        <authorList>
            <person name="Li X."/>
        </authorList>
    </citation>
    <scope>NUCLEOTIDE SEQUENCE [LARGE SCALE GENOMIC DNA]</scope>
    <source>
        <strain evidence="5">CL2024</strain>
        <tissue evidence="5">Fresh tender leaves</tissue>
    </source>
</reference>
<evidence type="ECO:0000256" key="2">
    <source>
        <dbReference type="PROSITE-ProRule" id="PRU00285"/>
    </source>
</evidence>
<comment type="caution">
    <text evidence="5">The sequence shown here is derived from an EMBL/GenBank/DDBJ whole genome shotgun (WGS) entry which is preliminary data.</text>
</comment>
<dbReference type="PROSITE" id="PS01031">
    <property type="entry name" value="SHSP"/>
    <property type="match status" value="1"/>
</dbReference>
<dbReference type="EMBL" id="JBJKBG010000002">
    <property type="protein sequence ID" value="KAL3750581.1"/>
    <property type="molecule type" value="Genomic_DNA"/>
</dbReference>
<dbReference type="Gene3D" id="2.60.40.790">
    <property type="match status" value="1"/>
</dbReference>
<protein>
    <recommendedName>
        <fullName evidence="4">SHSP domain-containing protein</fullName>
    </recommendedName>
</protein>
<evidence type="ECO:0000256" key="3">
    <source>
        <dbReference type="RuleBase" id="RU003616"/>
    </source>
</evidence>
<dbReference type="PANTHER" id="PTHR11527">
    <property type="entry name" value="HEAT-SHOCK PROTEIN 20 FAMILY MEMBER"/>
    <property type="match status" value="1"/>
</dbReference>
<proteinExistence type="inferred from homology"/>
<evidence type="ECO:0000313" key="6">
    <source>
        <dbReference type="Proteomes" id="UP001634007"/>
    </source>
</evidence>
<keyword evidence="6" id="KW-1185">Reference proteome</keyword>
<keyword evidence="1" id="KW-0346">Stress response</keyword>
<evidence type="ECO:0000256" key="1">
    <source>
        <dbReference type="ARBA" id="ARBA00023016"/>
    </source>
</evidence>
<evidence type="ECO:0000259" key="4">
    <source>
        <dbReference type="PROSITE" id="PS01031"/>
    </source>
</evidence>
<comment type="similarity">
    <text evidence="2 3">Belongs to the small heat shock protein (HSP20) family.</text>
</comment>
<dbReference type="InterPro" id="IPR008978">
    <property type="entry name" value="HSP20-like_chaperone"/>
</dbReference>
<dbReference type="Proteomes" id="UP001634007">
    <property type="component" value="Unassembled WGS sequence"/>
</dbReference>
<sequence>MSIIPVTDRRGAAGDDDPFSLDVFRDSFMNLQNDLFSSLDLWDPFAASPFSSSALASRFPDFFTGALAPVRTRIDWRETREAHFFKGYFPGLRSNDVVIEVGADRVLRISGGECSSSFALPEGARLDLVTADMKDGFLVVTVPKVVADAPRRDNVRVVEITG</sequence>
<dbReference type="AlphaFoldDB" id="A0ABD3LK73"/>
<gene>
    <name evidence="5" type="ORF">ACJRO7_011561</name>
</gene>
<evidence type="ECO:0000313" key="5">
    <source>
        <dbReference type="EMBL" id="KAL3750581.1"/>
    </source>
</evidence>
<accession>A0ABD3LK73</accession>
<feature type="domain" description="SHSP" evidence="4">
    <location>
        <begin position="65"/>
        <end position="162"/>
    </location>
</feature>